<protein>
    <submittedName>
        <fullName evidence="1">Uncharacterized protein</fullName>
    </submittedName>
</protein>
<accession>A0AAE1MGV9</accession>
<sequence length="107" mass="11992">MASSLTIMWALFSQSSIETCRRCMRVTVEMAVVGNGIQEWTKICHGSYKNRDCVYTLYVKTSSMRISIFSGPLHRRAGVPPHLLFSLSPILLRLKQSSYGGSISPSY</sequence>
<dbReference type="EMBL" id="JAWXYG010000008">
    <property type="protein sequence ID" value="KAK4264580.1"/>
    <property type="molecule type" value="Genomic_DNA"/>
</dbReference>
<evidence type="ECO:0000313" key="1">
    <source>
        <dbReference type="EMBL" id="KAK4264580.1"/>
    </source>
</evidence>
<organism evidence="1 2">
    <name type="scientific">Acacia crassicarpa</name>
    <name type="common">northern wattle</name>
    <dbReference type="NCBI Taxonomy" id="499986"/>
    <lineage>
        <taxon>Eukaryota</taxon>
        <taxon>Viridiplantae</taxon>
        <taxon>Streptophyta</taxon>
        <taxon>Embryophyta</taxon>
        <taxon>Tracheophyta</taxon>
        <taxon>Spermatophyta</taxon>
        <taxon>Magnoliopsida</taxon>
        <taxon>eudicotyledons</taxon>
        <taxon>Gunneridae</taxon>
        <taxon>Pentapetalae</taxon>
        <taxon>rosids</taxon>
        <taxon>fabids</taxon>
        <taxon>Fabales</taxon>
        <taxon>Fabaceae</taxon>
        <taxon>Caesalpinioideae</taxon>
        <taxon>mimosoid clade</taxon>
        <taxon>Acacieae</taxon>
        <taxon>Acacia</taxon>
    </lineage>
</organism>
<keyword evidence="2" id="KW-1185">Reference proteome</keyword>
<proteinExistence type="predicted"/>
<name>A0AAE1MGV9_9FABA</name>
<comment type="caution">
    <text evidence="1">The sequence shown here is derived from an EMBL/GenBank/DDBJ whole genome shotgun (WGS) entry which is preliminary data.</text>
</comment>
<reference evidence="1" key="1">
    <citation type="submission" date="2023-10" db="EMBL/GenBank/DDBJ databases">
        <title>Chromosome-level genome of the transformable northern wattle, Acacia crassicarpa.</title>
        <authorList>
            <person name="Massaro I."/>
            <person name="Sinha N.R."/>
            <person name="Poethig S."/>
            <person name="Leichty A.R."/>
        </authorList>
    </citation>
    <scope>NUCLEOTIDE SEQUENCE</scope>
    <source>
        <strain evidence="1">Acra3RX</strain>
        <tissue evidence="1">Leaf</tissue>
    </source>
</reference>
<dbReference type="AlphaFoldDB" id="A0AAE1MGV9"/>
<evidence type="ECO:0000313" key="2">
    <source>
        <dbReference type="Proteomes" id="UP001293593"/>
    </source>
</evidence>
<dbReference type="Proteomes" id="UP001293593">
    <property type="component" value="Unassembled WGS sequence"/>
</dbReference>
<gene>
    <name evidence="1" type="ORF">QN277_025738</name>
</gene>